<dbReference type="GO" id="GO:0008703">
    <property type="term" value="F:5-amino-6-(5-phosphoribosylamino)uracil reductase activity"/>
    <property type="evidence" value="ECO:0007669"/>
    <property type="project" value="InterPro"/>
</dbReference>
<dbReference type="GO" id="GO:0009231">
    <property type="term" value="P:riboflavin biosynthetic process"/>
    <property type="evidence" value="ECO:0007669"/>
    <property type="project" value="InterPro"/>
</dbReference>
<dbReference type="InterPro" id="IPR050765">
    <property type="entry name" value="Riboflavin_Biosynth_HTPR"/>
</dbReference>
<dbReference type="EMBL" id="RHIB01000001">
    <property type="protein sequence ID" value="RNA70020.1"/>
    <property type="molecule type" value="Genomic_DNA"/>
</dbReference>
<evidence type="ECO:0000313" key="2">
    <source>
        <dbReference type="EMBL" id="RNA70020.1"/>
    </source>
</evidence>
<gene>
    <name evidence="2" type="ORF">EBO34_08840</name>
</gene>
<keyword evidence="3" id="KW-1185">Reference proteome</keyword>
<dbReference type="Pfam" id="PF01872">
    <property type="entry name" value="RibD_C"/>
    <property type="match status" value="1"/>
</dbReference>
<evidence type="ECO:0000313" key="3">
    <source>
        <dbReference type="Proteomes" id="UP000278746"/>
    </source>
</evidence>
<comment type="caution">
    <text evidence="2">The sequence shown here is derived from an EMBL/GenBank/DDBJ whole genome shotgun (WGS) entry which is preliminary data.</text>
</comment>
<dbReference type="AlphaFoldDB" id="A0A3M7TWJ4"/>
<organism evidence="2 3">
    <name type="scientific">Alteribacter keqinensis</name>
    <dbReference type="NCBI Taxonomy" id="2483800"/>
    <lineage>
        <taxon>Bacteria</taxon>
        <taxon>Bacillati</taxon>
        <taxon>Bacillota</taxon>
        <taxon>Bacilli</taxon>
        <taxon>Bacillales</taxon>
        <taxon>Bacillaceae</taxon>
        <taxon>Alteribacter</taxon>
    </lineage>
</organism>
<dbReference type="RefSeq" id="WP_122897532.1">
    <property type="nucleotide sequence ID" value="NZ_RHIB01000001.1"/>
</dbReference>
<dbReference type="InterPro" id="IPR024072">
    <property type="entry name" value="DHFR-like_dom_sf"/>
</dbReference>
<dbReference type="OrthoDB" id="195113at2"/>
<dbReference type="Gene3D" id="3.40.430.10">
    <property type="entry name" value="Dihydrofolate Reductase, subunit A"/>
    <property type="match status" value="1"/>
</dbReference>
<dbReference type="SUPFAM" id="SSF53597">
    <property type="entry name" value="Dihydrofolate reductase-like"/>
    <property type="match status" value="1"/>
</dbReference>
<protein>
    <submittedName>
        <fullName evidence="2">Dihydrofolate reductase</fullName>
    </submittedName>
</protein>
<reference evidence="2 3" key="1">
    <citation type="submission" date="2018-10" db="EMBL/GenBank/DDBJ databases">
        <title>Bacillus Keqinensis sp. nov., a moderately halophilic bacterium isolated from a saline-alkaline lake.</title>
        <authorList>
            <person name="Wang H."/>
        </authorList>
    </citation>
    <scope>NUCLEOTIDE SEQUENCE [LARGE SCALE GENOMIC DNA]</scope>
    <source>
        <strain evidence="2 3">KQ-3</strain>
    </source>
</reference>
<dbReference type="InterPro" id="IPR002734">
    <property type="entry name" value="RibDG_C"/>
</dbReference>
<sequence>MTPKRKVMMFIAMSLDGYIATKDESLEWLFKHEGDGDNGYEAFYDTIDTVIMGRKTYEWIKNKMSGDYPYKGKENYIFSASLTGEKGDVIFANEDPVSFTEQLKKQEGKDIWIVGGGELLLPLIKEKVVDEMIIAVAPTLIGNGIPLFNEGEYELDLELMGTRRFDDFAELHYRVKKE</sequence>
<feature type="domain" description="Bacterial bifunctional deaminase-reductase C-terminal" evidence="1">
    <location>
        <begin position="5"/>
        <end position="166"/>
    </location>
</feature>
<dbReference type="Proteomes" id="UP000278746">
    <property type="component" value="Unassembled WGS sequence"/>
</dbReference>
<dbReference type="PANTHER" id="PTHR38011">
    <property type="entry name" value="DIHYDROFOLATE REDUCTASE FAMILY PROTEIN (AFU_ORTHOLOGUE AFUA_8G06820)"/>
    <property type="match status" value="1"/>
</dbReference>
<evidence type="ECO:0000259" key="1">
    <source>
        <dbReference type="Pfam" id="PF01872"/>
    </source>
</evidence>
<name>A0A3M7TWJ4_9BACI</name>
<proteinExistence type="predicted"/>
<accession>A0A3M7TWJ4</accession>
<dbReference type="PANTHER" id="PTHR38011:SF11">
    <property type="entry name" value="2,5-DIAMINO-6-RIBOSYLAMINO-4(3H)-PYRIMIDINONE 5'-PHOSPHATE REDUCTASE"/>
    <property type="match status" value="1"/>
</dbReference>